<keyword evidence="2" id="KW-0547">Nucleotide-binding</keyword>
<protein>
    <recommendedName>
        <fullName evidence="5">Heat shock 70 kDa protein 1-like</fullName>
    </recommendedName>
</protein>
<dbReference type="FunFam" id="1.20.1270.10:FF:000019">
    <property type="entry name" value="Heat shock 70 kDa protein 1-like"/>
    <property type="match status" value="1"/>
</dbReference>
<dbReference type="InterPro" id="IPR029048">
    <property type="entry name" value="HSP70_C_sf"/>
</dbReference>
<dbReference type="InterPro" id="IPR019651">
    <property type="entry name" value="Glutamate_DH_NAD-spec"/>
</dbReference>
<dbReference type="InterPro" id="IPR013126">
    <property type="entry name" value="Hsp_70_fam"/>
</dbReference>
<dbReference type="InterPro" id="IPR029047">
    <property type="entry name" value="HSP70_peptide-bd_sf"/>
</dbReference>
<evidence type="ECO:0000256" key="4">
    <source>
        <dbReference type="ARBA" id="ARBA00038626"/>
    </source>
</evidence>
<sequence>MAKCLGLVCLKDEHGKTKVRLLIHLLNGGARPRATLGSLSPKATSPGATRPLVQSSDDRVTHLLQLLPLVLKLVLFGQSVGVQPGNHLLAFVQHLLLVRLADLALEPLILHCALHVERVRLQGILGRHPLALDLVLGFVLLRLLHHALDLLLAQAALVVGDGDLVGLARALVGGRDVQDAIGVDVKGHLDLGHSPGGRWDATQLEAPQQVVVPRHGPLALVYLDQHPGLVVRVRGEDLRLLGGDGGVALDQGSHHAPSRLQPQRQGSHVQQQQVLHVLRLVPHQDGRLHRRPVGHRFIGVDALVEVAPVEEVLQQLLHLRDAGGAAHQDQVVDLGLVQLRVAQGLLHGLQGAAEQVRAQLLEPRSGDGRVEVDALEQGVDLQAGLGAGRQGPLGPLAGGAQPPHGSLVLADVLLVFPLELLHEVVHQPVVKVLPTQVVDLGLVQLRVAQGLLHGLQGAAEQVRAQLLEPRSGDGRVEVDALEQGVDLQAGLGAGRQGPLGPLAGGAQPPHGSLVLADVLLVFPLELLHEVVHQPVVKVLPTQVGVSGRGLHLEDAVVDRQDGHVEGAPAQIKDEHVALPLARPVQPVGDGGGRGLVDDPQHVQPRDHARVLGGLALRVVEVGRHGDHRVGHRVAQVRLGDLLHLRQHHGRDLLRVERLGLPLVAHLHLGLVPVVDHAERPVLHVRLHHRVAELAADQPLRVKHGVLRVQRHLVLGRIPDQPLGVREGHVARGGAVALVVGDDLHLAVLEHPHARVGGAQHGKVEIIANDQGNRTTPSYVAFTDTERLIGDAAKNQVAMNPQNTVFDAKRLIGRKFNDPVVQSDMKLWPFQVINDEGKPKVMVSYKGEKKAFYPEEISSMVLTKMKETAEAFLGHPVTNAVITVPAYFNDSQRQATKDAGVIAGLNVLRIINEPTAAAIAYGLDKAGQGERHVLIFDLGGGTFDVSVLTIDDGIFEVKATAGDTHLGGEDFDNRLVSHFVEEFKRKHKKDISQNKRAVRRLRTACERAKRTLSSSTQANLEIDSLFEGIDFYTSITRARFEELCADLFRSTLEPVEKALRDAKMDKAKIHDIVLVGGSTRIPKVQRLLQDYFNGRDLNKSINPDEAVAYGAAVQAAILMGDKSEKVQDLLLLDVAPLSLGLETAGGVMTVLIKRNSTIPTKQTQIFTTYSDNQPGVLIQVYEGERAMTRDNNLLGRFDLTGIPPAPRGVPQIEVTFDIDANGILNVTAMDKSTGKANKITITNDKGRLSKEEIERMVLEAEKYKAEDEAQREKISAKNALESYAFNMKSAVSDEGLKGKISESDKKKILTKCNEVLSWLEANQLAEKDEYDHKRKELEKVCNPIITKLYQGGCAGPACGRGYTPGRAATGPTIEEVD</sequence>
<evidence type="ECO:0000313" key="7">
    <source>
        <dbReference type="Proteomes" id="UP000002281"/>
    </source>
</evidence>
<dbReference type="GeneTree" id="ENSGT00940000162096"/>
<dbReference type="FunFam" id="2.60.34.10:FF:000002">
    <property type="entry name" value="Heat shock 70 kDa"/>
    <property type="match status" value="1"/>
</dbReference>
<dbReference type="PRINTS" id="PR00301">
    <property type="entry name" value="HEATSHOCK70"/>
</dbReference>
<dbReference type="SUPFAM" id="SSF100934">
    <property type="entry name" value="Heat shock protein 70kD (HSP70), C-terminal subdomain"/>
    <property type="match status" value="1"/>
</dbReference>
<reference evidence="6" key="2">
    <citation type="submission" date="2025-08" db="UniProtKB">
        <authorList>
            <consortium name="Ensembl"/>
        </authorList>
    </citation>
    <scope>IDENTIFICATION</scope>
    <source>
        <strain evidence="6">Thoroughbred</strain>
    </source>
</reference>
<reference evidence="6" key="3">
    <citation type="submission" date="2025-09" db="UniProtKB">
        <authorList>
            <consortium name="Ensembl"/>
        </authorList>
    </citation>
    <scope>IDENTIFICATION</scope>
    <source>
        <strain evidence="6">Thoroughbred</strain>
    </source>
</reference>
<dbReference type="Gene3D" id="1.20.1270.10">
    <property type="match status" value="1"/>
</dbReference>
<dbReference type="Proteomes" id="UP000002281">
    <property type="component" value="Chromosome 20"/>
</dbReference>
<comment type="subunit">
    <text evidence="4">Interacts with PRKN.</text>
</comment>
<evidence type="ECO:0000256" key="3">
    <source>
        <dbReference type="ARBA" id="ARBA00022840"/>
    </source>
</evidence>
<keyword evidence="7" id="KW-1185">Reference proteome</keyword>
<gene>
    <name evidence="6" type="primary">HSPA1L</name>
</gene>
<evidence type="ECO:0000313" key="6">
    <source>
        <dbReference type="Ensembl" id="ENSECAP00000055420.1"/>
    </source>
</evidence>
<dbReference type="FunFam" id="3.90.640.10:FF:000134">
    <property type="entry name" value="Heat shock cognate 71 kDa protein"/>
    <property type="match status" value="1"/>
</dbReference>
<dbReference type="CDD" id="cd10233">
    <property type="entry name" value="ASKHA_NBD_HSP70_HSPA1"/>
    <property type="match status" value="1"/>
</dbReference>
<evidence type="ECO:0000256" key="2">
    <source>
        <dbReference type="ARBA" id="ARBA00022741"/>
    </source>
</evidence>
<dbReference type="Gene3D" id="3.30.30.30">
    <property type="match status" value="1"/>
</dbReference>
<dbReference type="Pfam" id="PF00012">
    <property type="entry name" value="HSP70"/>
    <property type="match status" value="1"/>
</dbReference>
<dbReference type="NCBIfam" id="NF001413">
    <property type="entry name" value="PRK00290.1"/>
    <property type="match status" value="1"/>
</dbReference>
<dbReference type="InterPro" id="IPR018181">
    <property type="entry name" value="Heat_shock_70_CS"/>
</dbReference>
<dbReference type="PROSITE" id="PS00329">
    <property type="entry name" value="HSP70_2"/>
    <property type="match status" value="1"/>
</dbReference>
<dbReference type="Gene3D" id="3.30.420.40">
    <property type="match status" value="2"/>
</dbReference>
<proteinExistence type="inferred from homology"/>
<dbReference type="PANTHER" id="PTHR19375">
    <property type="entry name" value="HEAT SHOCK PROTEIN 70KDA"/>
    <property type="match status" value="1"/>
</dbReference>
<comment type="similarity">
    <text evidence="1">Belongs to the heat shock protein 70 family.</text>
</comment>
<organism evidence="6 7">
    <name type="scientific">Equus caballus</name>
    <name type="common">Horse</name>
    <dbReference type="NCBI Taxonomy" id="9796"/>
    <lineage>
        <taxon>Eukaryota</taxon>
        <taxon>Metazoa</taxon>
        <taxon>Chordata</taxon>
        <taxon>Craniata</taxon>
        <taxon>Vertebrata</taxon>
        <taxon>Euteleostomi</taxon>
        <taxon>Mammalia</taxon>
        <taxon>Eutheria</taxon>
        <taxon>Laurasiatheria</taxon>
        <taxon>Perissodactyla</taxon>
        <taxon>Equidae</taxon>
        <taxon>Equus</taxon>
    </lineage>
</organism>
<dbReference type="FunFam" id="3.30.420.40:FF:000026">
    <property type="entry name" value="Heat shock protein 70"/>
    <property type="match status" value="1"/>
</dbReference>
<dbReference type="Gene3D" id="2.60.34.10">
    <property type="entry name" value="Substrate Binding Domain Of DNAk, Chain A, domain 1"/>
    <property type="match status" value="1"/>
</dbReference>
<accession>A0A9L0QWJ4</accession>
<evidence type="ECO:0000256" key="5">
    <source>
        <dbReference type="ARBA" id="ARBA00039593"/>
    </source>
</evidence>
<dbReference type="Pfam" id="PF10712">
    <property type="entry name" value="NAD-GH"/>
    <property type="match status" value="1"/>
</dbReference>
<dbReference type="GO" id="GO:0005524">
    <property type="term" value="F:ATP binding"/>
    <property type="evidence" value="ECO:0007669"/>
    <property type="project" value="UniProtKB-KW"/>
</dbReference>
<evidence type="ECO:0000256" key="1">
    <source>
        <dbReference type="ARBA" id="ARBA00007381"/>
    </source>
</evidence>
<reference evidence="6 7" key="1">
    <citation type="journal article" date="2009" name="Science">
        <title>Genome sequence, comparative analysis, and population genetics of the domestic horse.</title>
        <authorList>
            <consortium name="Broad Institute Genome Sequencing Platform"/>
            <consortium name="Broad Institute Whole Genome Assembly Team"/>
            <person name="Wade C.M."/>
            <person name="Giulotto E."/>
            <person name="Sigurdsson S."/>
            <person name="Zoli M."/>
            <person name="Gnerre S."/>
            <person name="Imsland F."/>
            <person name="Lear T.L."/>
            <person name="Adelson D.L."/>
            <person name="Bailey E."/>
            <person name="Bellone R.R."/>
            <person name="Bloecker H."/>
            <person name="Distl O."/>
            <person name="Edgar R.C."/>
            <person name="Garber M."/>
            <person name="Leeb T."/>
            <person name="Mauceli E."/>
            <person name="MacLeod J.N."/>
            <person name="Penedo M.C.T."/>
            <person name="Raison J.M."/>
            <person name="Sharpe T."/>
            <person name="Vogel J."/>
            <person name="Andersson L."/>
            <person name="Antczak D.F."/>
            <person name="Biagi T."/>
            <person name="Binns M.M."/>
            <person name="Chowdhary B.P."/>
            <person name="Coleman S.J."/>
            <person name="Della Valle G."/>
            <person name="Fryc S."/>
            <person name="Guerin G."/>
            <person name="Hasegawa T."/>
            <person name="Hill E.W."/>
            <person name="Jurka J."/>
            <person name="Kiialainen A."/>
            <person name="Lindgren G."/>
            <person name="Liu J."/>
            <person name="Magnani E."/>
            <person name="Mickelson J.R."/>
            <person name="Murray J."/>
            <person name="Nergadze S.G."/>
            <person name="Onofrio R."/>
            <person name="Pedroni S."/>
            <person name="Piras M.F."/>
            <person name="Raudsepp T."/>
            <person name="Rocchi M."/>
            <person name="Roeed K.H."/>
            <person name="Ryder O.A."/>
            <person name="Searle S."/>
            <person name="Skow L."/>
            <person name="Swinburne J.E."/>
            <person name="Syvaenen A.C."/>
            <person name="Tozaki T."/>
            <person name="Valberg S.J."/>
            <person name="Vaudin M."/>
            <person name="White J.R."/>
            <person name="Zody M.C."/>
            <person name="Lander E.S."/>
            <person name="Lindblad-Toh K."/>
        </authorList>
    </citation>
    <scope>NUCLEOTIDE SEQUENCE [LARGE SCALE GENOMIC DNA]</scope>
    <source>
        <strain evidence="6 7">Thoroughbred</strain>
    </source>
</reference>
<dbReference type="Gene3D" id="3.90.640.10">
    <property type="entry name" value="Actin, Chain A, domain 4"/>
    <property type="match status" value="1"/>
</dbReference>
<dbReference type="Ensembl" id="ENSECAT00000109112.1">
    <property type="protein sequence ID" value="ENSECAP00000055420.1"/>
    <property type="gene ID" value="ENSECAG00000000841.4"/>
</dbReference>
<dbReference type="PROSITE" id="PS01036">
    <property type="entry name" value="HSP70_3"/>
    <property type="match status" value="1"/>
</dbReference>
<dbReference type="SUPFAM" id="SSF100920">
    <property type="entry name" value="Heat shock protein 70kD (HSP70), peptide-binding domain"/>
    <property type="match status" value="1"/>
</dbReference>
<name>A0A9L0QWJ4_HORSE</name>
<dbReference type="InterPro" id="IPR043129">
    <property type="entry name" value="ATPase_NBD"/>
</dbReference>
<dbReference type="FunFam" id="3.30.420.40:FF:000172">
    <property type="entry name" value="Heat shock 70 kDa protein"/>
    <property type="match status" value="2"/>
</dbReference>
<dbReference type="FunFam" id="3.30.30.30:FF:000001">
    <property type="entry name" value="heat shock 70 kDa protein-like"/>
    <property type="match status" value="1"/>
</dbReference>
<dbReference type="SUPFAM" id="SSF53067">
    <property type="entry name" value="Actin-like ATPase domain"/>
    <property type="match status" value="2"/>
</dbReference>
<keyword evidence="3" id="KW-0067">ATP-binding</keyword>
<dbReference type="GO" id="GO:0140662">
    <property type="term" value="F:ATP-dependent protein folding chaperone"/>
    <property type="evidence" value="ECO:0007669"/>
    <property type="project" value="InterPro"/>
</dbReference>